<gene>
    <name evidence="1" type="ORF">F2Q69_00023542</name>
</gene>
<dbReference type="EMBL" id="QGKX02001290">
    <property type="protein sequence ID" value="KAF3536720.1"/>
    <property type="molecule type" value="Genomic_DNA"/>
</dbReference>
<dbReference type="Proteomes" id="UP000712600">
    <property type="component" value="Unassembled WGS sequence"/>
</dbReference>
<accession>A0A8S9Q5Z1</accession>
<protein>
    <submittedName>
        <fullName evidence="1">Uncharacterized protein</fullName>
    </submittedName>
</protein>
<reference evidence="1" key="1">
    <citation type="submission" date="2019-12" db="EMBL/GenBank/DDBJ databases">
        <title>Genome sequencing and annotation of Brassica cretica.</title>
        <authorList>
            <person name="Studholme D.J."/>
            <person name="Sarris P."/>
        </authorList>
    </citation>
    <scope>NUCLEOTIDE SEQUENCE</scope>
    <source>
        <strain evidence="1">PFS-109/04</strain>
        <tissue evidence="1">Leaf</tissue>
    </source>
</reference>
<dbReference type="AlphaFoldDB" id="A0A8S9Q5Z1"/>
<proteinExistence type="predicted"/>
<sequence>MFTRTECKVVDEEGKVVLFGIRTVSNCYMWRAMETVETFQLISDGQDSSHWQKCMDEEILEFAASKEYRFVFTGELSYFQGSLRRCLNHELRALSLTRRFDIEASKLPELCTDIGVCEEGEFVSSSTYLRGVKRVIEYIQKELDAYLDTLQEYFALGKRCVQILWMRHLINGYGKITNYIKFITDTEVDQFMLKINAYVRTRNINVKHHFVFNMLEEKLAILKHRTSVNQLLDVFRTPLDLSSLLHVREVLGIKFL</sequence>
<evidence type="ECO:0000313" key="2">
    <source>
        <dbReference type="Proteomes" id="UP000712600"/>
    </source>
</evidence>
<evidence type="ECO:0000313" key="1">
    <source>
        <dbReference type="EMBL" id="KAF3536720.1"/>
    </source>
</evidence>
<name>A0A8S9Q5Z1_BRACR</name>
<comment type="caution">
    <text evidence="1">The sequence shown here is derived from an EMBL/GenBank/DDBJ whole genome shotgun (WGS) entry which is preliminary data.</text>
</comment>
<organism evidence="1 2">
    <name type="scientific">Brassica cretica</name>
    <name type="common">Mustard</name>
    <dbReference type="NCBI Taxonomy" id="69181"/>
    <lineage>
        <taxon>Eukaryota</taxon>
        <taxon>Viridiplantae</taxon>
        <taxon>Streptophyta</taxon>
        <taxon>Embryophyta</taxon>
        <taxon>Tracheophyta</taxon>
        <taxon>Spermatophyta</taxon>
        <taxon>Magnoliopsida</taxon>
        <taxon>eudicotyledons</taxon>
        <taxon>Gunneridae</taxon>
        <taxon>Pentapetalae</taxon>
        <taxon>rosids</taxon>
        <taxon>malvids</taxon>
        <taxon>Brassicales</taxon>
        <taxon>Brassicaceae</taxon>
        <taxon>Brassiceae</taxon>
        <taxon>Brassica</taxon>
    </lineage>
</organism>